<evidence type="ECO:0000313" key="4">
    <source>
        <dbReference type="Proteomes" id="UP000494256"/>
    </source>
</evidence>
<dbReference type="CDD" id="cd00037">
    <property type="entry name" value="CLECT"/>
    <property type="match status" value="2"/>
</dbReference>
<dbReference type="PANTHER" id="PTHR22803">
    <property type="entry name" value="MANNOSE, PHOSPHOLIPASE, LECTIN RECEPTOR RELATED"/>
    <property type="match status" value="1"/>
</dbReference>
<dbReference type="InterPro" id="IPR050111">
    <property type="entry name" value="C-type_lectin/snaclec_domain"/>
</dbReference>
<accession>A0A8S1BDD2</accession>
<dbReference type="PROSITE" id="PS50041">
    <property type="entry name" value="C_TYPE_LECTIN_2"/>
    <property type="match status" value="2"/>
</dbReference>
<gene>
    <name evidence="3" type="ORF">APLA_LOCUS15971</name>
</gene>
<dbReference type="InterPro" id="IPR016186">
    <property type="entry name" value="C-type_lectin-like/link_sf"/>
</dbReference>
<reference evidence="3 4" key="1">
    <citation type="submission" date="2020-04" db="EMBL/GenBank/DDBJ databases">
        <authorList>
            <person name="Wallbank WR R."/>
            <person name="Pardo Diaz C."/>
            <person name="Kozak K."/>
            <person name="Martin S."/>
            <person name="Jiggins C."/>
            <person name="Moest M."/>
            <person name="Warren A I."/>
            <person name="Byers J.R.P. K."/>
            <person name="Montejo-Kovacevich G."/>
            <person name="Yen C E."/>
        </authorList>
    </citation>
    <scope>NUCLEOTIDE SEQUENCE [LARGE SCALE GENOMIC DNA]</scope>
</reference>
<dbReference type="EMBL" id="CADEBD010000553">
    <property type="protein sequence ID" value="CAB3257653.1"/>
    <property type="molecule type" value="Genomic_DNA"/>
</dbReference>
<keyword evidence="1" id="KW-1015">Disulfide bond</keyword>
<dbReference type="OrthoDB" id="75078at2759"/>
<feature type="domain" description="C-type lectin" evidence="2">
    <location>
        <begin position="167"/>
        <end position="293"/>
    </location>
</feature>
<organism evidence="3 4">
    <name type="scientific">Arctia plantaginis</name>
    <name type="common">Wood tiger moth</name>
    <name type="synonym">Phalaena plantaginis</name>
    <dbReference type="NCBI Taxonomy" id="874455"/>
    <lineage>
        <taxon>Eukaryota</taxon>
        <taxon>Metazoa</taxon>
        <taxon>Ecdysozoa</taxon>
        <taxon>Arthropoda</taxon>
        <taxon>Hexapoda</taxon>
        <taxon>Insecta</taxon>
        <taxon>Pterygota</taxon>
        <taxon>Neoptera</taxon>
        <taxon>Endopterygota</taxon>
        <taxon>Lepidoptera</taxon>
        <taxon>Glossata</taxon>
        <taxon>Ditrysia</taxon>
        <taxon>Noctuoidea</taxon>
        <taxon>Erebidae</taxon>
        <taxon>Arctiinae</taxon>
        <taxon>Arctia</taxon>
    </lineage>
</organism>
<name>A0A8S1BDD2_ARCPL</name>
<evidence type="ECO:0000313" key="3">
    <source>
        <dbReference type="EMBL" id="CAB3257653.1"/>
    </source>
</evidence>
<dbReference type="Gene3D" id="3.10.100.10">
    <property type="entry name" value="Mannose-Binding Protein A, subunit A"/>
    <property type="match status" value="2"/>
</dbReference>
<dbReference type="AlphaFoldDB" id="A0A8S1BDD2"/>
<feature type="domain" description="C-type lectin" evidence="2">
    <location>
        <begin position="42"/>
        <end position="144"/>
    </location>
</feature>
<evidence type="ECO:0000256" key="1">
    <source>
        <dbReference type="ARBA" id="ARBA00023157"/>
    </source>
</evidence>
<dbReference type="SMART" id="SM00034">
    <property type="entry name" value="CLECT"/>
    <property type="match status" value="2"/>
</dbReference>
<dbReference type="InterPro" id="IPR018378">
    <property type="entry name" value="C-type_lectin_CS"/>
</dbReference>
<comment type="caution">
    <text evidence="3">The sequence shown here is derived from an EMBL/GenBank/DDBJ whole genome shotgun (WGS) entry which is preliminary data.</text>
</comment>
<dbReference type="SUPFAM" id="SSF56436">
    <property type="entry name" value="C-type lectin-like"/>
    <property type="match status" value="2"/>
</dbReference>
<dbReference type="InterPro" id="IPR016187">
    <property type="entry name" value="CTDL_fold"/>
</dbReference>
<dbReference type="PROSITE" id="PS00615">
    <property type="entry name" value="C_TYPE_LECTIN_1"/>
    <property type="match status" value="2"/>
</dbReference>
<sequence>MESYLKYLVLMFCAKFLDGVKFRCDYQYNDIGWSKYHKIPASWPDARLMCQLEGGILASPTSSELKAVMLPYIGKIDIFTGIHSTFSNGHFYHSINGIPLDKISHEWANSEPDNKNDSERCLTLNCEGKLSDVRCEEPRPYICYREHSHIDTNICGTPDPEYQFQSVTNKCYKFHTKPRSFARAHFACSAESGHLVIINSEDESKLIGEIYAKYLGKMVGNFRKDVAFIGFHNWNEGGDWMTIHGQTLQDAGFDKFTKGTPNNRTTGEYCGSILPDGLLNDLYCEEHYAFICEKSPDYPAVCDFLGQEQKGSVNVY</sequence>
<dbReference type="Pfam" id="PF00059">
    <property type="entry name" value="Lectin_C"/>
    <property type="match status" value="2"/>
</dbReference>
<protein>
    <recommendedName>
        <fullName evidence="2">C-type lectin domain-containing protein</fullName>
    </recommendedName>
</protein>
<evidence type="ECO:0000259" key="2">
    <source>
        <dbReference type="PROSITE" id="PS50041"/>
    </source>
</evidence>
<dbReference type="InterPro" id="IPR001304">
    <property type="entry name" value="C-type_lectin-like"/>
</dbReference>
<dbReference type="Proteomes" id="UP000494256">
    <property type="component" value="Unassembled WGS sequence"/>
</dbReference>
<proteinExistence type="predicted"/>